<evidence type="ECO:0000256" key="1">
    <source>
        <dbReference type="ARBA" id="ARBA00006611"/>
    </source>
</evidence>
<accession>A0ABX4VGC0</accession>
<dbReference type="Gene3D" id="3.40.50.300">
    <property type="entry name" value="P-loop containing nucleotide triphosphate hydrolases"/>
    <property type="match status" value="1"/>
</dbReference>
<protein>
    <recommendedName>
        <fullName evidence="2">Bacterial type II secretion system protein E domain-containing protein</fullName>
    </recommendedName>
</protein>
<evidence type="ECO:0000259" key="2">
    <source>
        <dbReference type="Pfam" id="PF00437"/>
    </source>
</evidence>
<dbReference type="Pfam" id="PF00437">
    <property type="entry name" value="T2SSE"/>
    <property type="match status" value="1"/>
</dbReference>
<comment type="caution">
    <text evidence="3">The sequence shown here is derived from an EMBL/GenBank/DDBJ whole genome shotgun (WGS) entry which is preliminary data.</text>
</comment>
<dbReference type="Proteomes" id="UP000236063">
    <property type="component" value="Unassembled WGS sequence"/>
</dbReference>
<dbReference type="EMBL" id="POUR01000002">
    <property type="protein sequence ID" value="PNF66383.1"/>
    <property type="molecule type" value="Genomic_DNA"/>
</dbReference>
<reference evidence="3 4" key="1">
    <citation type="submission" date="2018-01" db="EMBL/GenBank/DDBJ databases">
        <title>Multi-drug resistant Enterobacter species isolated from the International Space Station and comparative genomic analyses with human pathogenic strains.</title>
        <authorList>
            <person name="Singh N.K."/>
            <person name="Bezdan D."/>
            <person name="McIntyre A."/>
            <person name="Sielaff A.C."/>
            <person name="Wheeler K."/>
            <person name="Mason C."/>
            <person name="Venkateswaran K."/>
        </authorList>
    </citation>
    <scope>NUCLEOTIDE SEQUENCE [LARGE SCALE GENOMIC DNA]</scope>
    <source>
        <strain evidence="3 4">IF2SW-P2</strain>
    </source>
</reference>
<gene>
    <name evidence="3" type="ORF">C1167_24160</name>
</gene>
<evidence type="ECO:0000313" key="3">
    <source>
        <dbReference type="EMBL" id="PNF66383.1"/>
    </source>
</evidence>
<evidence type="ECO:0000313" key="4">
    <source>
        <dbReference type="Proteomes" id="UP000236063"/>
    </source>
</evidence>
<comment type="similarity">
    <text evidence="1">Belongs to the GSP E family.</text>
</comment>
<dbReference type="InterPro" id="IPR001482">
    <property type="entry name" value="T2SS/T4SS_dom"/>
</dbReference>
<dbReference type="InterPro" id="IPR027417">
    <property type="entry name" value="P-loop_NTPase"/>
</dbReference>
<sequence length="129" mass="13384">MTGPTGSGKSATLLTSGALGRLRDMGVESFLLACSLLGVLSQRLFGTLCSHCRRPVVPTRELLQQAGLTPLLPPPYATRHNAPAVAEVLRHWAGLVTAGGTQYCTAAAMASLVITGVKQRVVLGGCTGR</sequence>
<organism evidence="3 4">
    <name type="scientific">Enterobacter bugandensis</name>
    <dbReference type="NCBI Taxonomy" id="881260"/>
    <lineage>
        <taxon>Bacteria</taxon>
        <taxon>Pseudomonadati</taxon>
        <taxon>Pseudomonadota</taxon>
        <taxon>Gammaproteobacteria</taxon>
        <taxon>Enterobacterales</taxon>
        <taxon>Enterobacteriaceae</taxon>
        <taxon>Enterobacter</taxon>
    </lineage>
</organism>
<keyword evidence="4" id="KW-1185">Reference proteome</keyword>
<feature type="domain" description="Bacterial type II secretion system protein E" evidence="2">
    <location>
        <begin position="16"/>
        <end position="64"/>
    </location>
</feature>
<proteinExistence type="inferred from homology"/>
<name>A0ABX4VGC0_9ENTR</name>